<organism evidence="2 3">
    <name type="scientific">Leifsonia aquatica</name>
    <name type="common">Corynebacterium aquaticum</name>
    <dbReference type="NCBI Taxonomy" id="144185"/>
    <lineage>
        <taxon>Bacteria</taxon>
        <taxon>Bacillati</taxon>
        <taxon>Actinomycetota</taxon>
        <taxon>Actinomycetes</taxon>
        <taxon>Micrococcales</taxon>
        <taxon>Microbacteriaceae</taxon>
        <taxon>Leifsonia</taxon>
    </lineage>
</organism>
<dbReference type="InterPro" id="IPR006059">
    <property type="entry name" value="SBP"/>
</dbReference>
<reference evidence="2 3" key="1">
    <citation type="submission" date="2020-08" db="EMBL/GenBank/DDBJ databases">
        <title>Sequencing the genomes of 1000 actinobacteria strains.</title>
        <authorList>
            <person name="Klenk H.-P."/>
        </authorList>
    </citation>
    <scope>NUCLEOTIDE SEQUENCE [LARGE SCALE GENOMIC DNA]</scope>
    <source>
        <strain evidence="2 3">DSM 20146</strain>
    </source>
</reference>
<keyword evidence="2" id="KW-0762">Sugar transport</keyword>
<dbReference type="EMBL" id="JACHVP010000003">
    <property type="protein sequence ID" value="MBB2968028.1"/>
    <property type="molecule type" value="Genomic_DNA"/>
</dbReference>
<dbReference type="SUPFAM" id="SSF53850">
    <property type="entry name" value="Periplasmic binding protein-like II"/>
    <property type="match status" value="1"/>
</dbReference>
<accession>A0A7W4UYG5</accession>
<dbReference type="Gene3D" id="3.40.190.10">
    <property type="entry name" value="Periplasmic binding protein-like II"/>
    <property type="match status" value="3"/>
</dbReference>
<feature type="signal peptide" evidence="1">
    <location>
        <begin position="1"/>
        <end position="29"/>
    </location>
</feature>
<proteinExistence type="predicted"/>
<dbReference type="AlphaFoldDB" id="A0A7W4UYG5"/>
<feature type="chain" id="PRO_5039334000" evidence="1">
    <location>
        <begin position="30"/>
        <end position="457"/>
    </location>
</feature>
<keyword evidence="3" id="KW-1185">Reference proteome</keyword>
<dbReference type="Proteomes" id="UP000538196">
    <property type="component" value="Unassembled WGS sequence"/>
</dbReference>
<keyword evidence="2" id="KW-0813">Transport</keyword>
<dbReference type="RefSeq" id="WP_021765469.1">
    <property type="nucleotide sequence ID" value="NZ_JACHVP010000003.1"/>
</dbReference>
<dbReference type="PANTHER" id="PTHR43649:SF14">
    <property type="entry name" value="BLR3389 PROTEIN"/>
    <property type="match status" value="1"/>
</dbReference>
<evidence type="ECO:0000313" key="3">
    <source>
        <dbReference type="Proteomes" id="UP000538196"/>
    </source>
</evidence>
<dbReference type="PANTHER" id="PTHR43649">
    <property type="entry name" value="ARABINOSE-BINDING PROTEIN-RELATED"/>
    <property type="match status" value="1"/>
</dbReference>
<dbReference type="InterPro" id="IPR050490">
    <property type="entry name" value="Bact_solute-bd_prot1"/>
</dbReference>
<evidence type="ECO:0000256" key="1">
    <source>
        <dbReference type="SAM" id="SignalP"/>
    </source>
</evidence>
<comment type="caution">
    <text evidence="2">The sequence shown here is derived from an EMBL/GenBank/DDBJ whole genome shotgun (WGS) entry which is preliminary data.</text>
</comment>
<dbReference type="Pfam" id="PF01547">
    <property type="entry name" value="SBP_bac_1"/>
    <property type="match status" value="1"/>
</dbReference>
<name>A0A7W4UYG5_LEIAQ</name>
<dbReference type="CDD" id="cd13585">
    <property type="entry name" value="PBP2_TMBP_like"/>
    <property type="match status" value="1"/>
</dbReference>
<evidence type="ECO:0000313" key="2">
    <source>
        <dbReference type="EMBL" id="MBB2968028.1"/>
    </source>
</evidence>
<dbReference type="PROSITE" id="PS51257">
    <property type="entry name" value="PROKAR_LIPOPROTEIN"/>
    <property type="match status" value="1"/>
</dbReference>
<keyword evidence="1" id="KW-0732">Signal</keyword>
<gene>
    <name evidence="2" type="ORF">FHX33_002798</name>
</gene>
<sequence length="457" mass="48671">MINHSRWRLGAKKLVVAASVGLAVTAGLAGCSGASSSAGDTPSASVTQAQIDAAMKKKTTITIWTWATTLGGIVDAFEKKYPDITVNVVNVGTGAAHYQKLENAIKAGSGAPDLATVEYQTIPQFALEGSLVDLNTFGYGKYKDLFTPAIWNSTNVNGGLYELPHNAGPTAMFYNKSVFDKYGLDAPTTWAEYAADAKTIHEADPTAYIAADTGDAGMVSSMLWQAGAKPFQVSGTSDVSIDFSGADEKKFTDFYQPLLDDKLLMPASGFSNDWYQGLANGKIATVVSGAWMAGSLKSSVPTGAGQWRVAPMPQYEAGKTASAMNGGGGYAMLKQSPKQRQLVAAEFLKFMETDSQAIQLSIAAGQFPATVKEQNSSEFLEAKNDYFGGQQINKIFSQSAADALKGWQYLPYQSYANSVFSDTAGQAWVGKTTLQDGLKAWGDKLVTYGKQQGFTVK</sequence>
<protein>
    <submittedName>
        <fullName evidence="2">Multiple sugar transport system substrate-binding protein</fullName>
    </submittedName>
</protein>